<dbReference type="SUPFAM" id="SSF64356">
    <property type="entry name" value="SNARE-like"/>
    <property type="match status" value="1"/>
</dbReference>
<dbReference type="Gene3D" id="3.30.450.60">
    <property type="match status" value="1"/>
</dbReference>
<dbReference type="InterPro" id="IPR018240">
    <property type="entry name" value="Clathrin_mu_CS"/>
</dbReference>
<dbReference type="GO" id="GO:0005794">
    <property type="term" value="C:Golgi apparatus"/>
    <property type="evidence" value="ECO:0007669"/>
    <property type="project" value="UniProtKB-SubCell"/>
</dbReference>
<comment type="subcellular location">
    <subcellularLocation>
        <location evidence="1">Cytoplasmic vesicle membrane</location>
        <topology evidence="1">Peripheral membrane protein</topology>
        <orientation evidence="1">Cytoplasmic side</orientation>
    </subcellularLocation>
    <subcellularLocation>
        <location evidence="2">Golgi apparatus</location>
    </subcellularLocation>
</comment>
<dbReference type="InterPro" id="IPR050431">
    <property type="entry name" value="Adaptor_comp_med_subunit"/>
</dbReference>
<evidence type="ECO:0000313" key="20">
    <source>
        <dbReference type="Proteomes" id="UP000663833"/>
    </source>
</evidence>
<evidence type="ECO:0000313" key="13">
    <source>
        <dbReference type="EMBL" id="CAF3414700.1"/>
    </source>
</evidence>
<dbReference type="EMBL" id="CAJNXB010002341">
    <property type="protein sequence ID" value="CAF3236908.1"/>
    <property type="molecule type" value="Genomic_DNA"/>
</dbReference>
<dbReference type="GO" id="GO:0006886">
    <property type="term" value="P:intracellular protein transport"/>
    <property type="evidence" value="ECO:0007669"/>
    <property type="project" value="UniProtKB-UniRule"/>
</dbReference>
<keyword evidence="4 8" id="KW-0653">Protein transport</keyword>
<evidence type="ECO:0000313" key="19">
    <source>
        <dbReference type="EMBL" id="CAF4784031.1"/>
    </source>
</evidence>
<evidence type="ECO:0000313" key="12">
    <source>
        <dbReference type="EMBL" id="CAF3397693.1"/>
    </source>
</evidence>
<dbReference type="PROSITE" id="PS51072">
    <property type="entry name" value="MHD"/>
    <property type="match status" value="1"/>
</dbReference>
<sequence>MINSLFMISESGDTFMEKHWKAVLNKSICDYFYEAQKKCANPEDIPPIICTPHHYLINIYRNHLYFVAVISQEIPPLFVIEFLHRMMDLFEDYFGTCTETSIKDNYVVVYELLDEMLDSGLPLATETNILKELIKPPNLLRKVTNLVTGDSTNYDNTFTNKKLSHIPWRPLGVTYRNNEAFFDIIEEVDAIIDQHGAIVMSEIQGSIDCHIKLTGMPDLTIFFINPRLLDDVSFHPCVRVKKWESEHVLSFVPPDGRFRLISYRVATQNPISMPIFVKHSIYFREGGLGRLDLTVGRKQQIDKTIENVTIECVMPKCVLNCALTPSHGKYTFDPVKKTLVWNVGKIESKPQTAAPLPTLRGNIVLAAEQPLPESNPILTVNFKINQITMSGLRLQRVEMHGEDYKPFKGVKYITTVKNGRFQIRT</sequence>
<dbReference type="CDD" id="cd14837">
    <property type="entry name" value="AP3_Mu_N"/>
    <property type="match status" value="1"/>
</dbReference>
<dbReference type="InterPro" id="IPR022775">
    <property type="entry name" value="AP_mu_sigma_su"/>
</dbReference>
<evidence type="ECO:0000256" key="6">
    <source>
        <dbReference type="ARBA" id="ARBA00023136"/>
    </source>
</evidence>
<evidence type="ECO:0000313" key="15">
    <source>
        <dbReference type="EMBL" id="CAF4284771.1"/>
    </source>
</evidence>
<organism evidence="11 20">
    <name type="scientific">Rotaria socialis</name>
    <dbReference type="NCBI Taxonomy" id="392032"/>
    <lineage>
        <taxon>Eukaryota</taxon>
        <taxon>Metazoa</taxon>
        <taxon>Spiralia</taxon>
        <taxon>Gnathifera</taxon>
        <taxon>Rotifera</taxon>
        <taxon>Eurotatoria</taxon>
        <taxon>Bdelloidea</taxon>
        <taxon>Philodinida</taxon>
        <taxon>Philodinidae</taxon>
        <taxon>Rotaria</taxon>
    </lineage>
</organism>
<evidence type="ECO:0000256" key="3">
    <source>
        <dbReference type="ARBA" id="ARBA00022448"/>
    </source>
</evidence>
<dbReference type="Pfam" id="PF01217">
    <property type="entry name" value="Clat_adaptor_s"/>
    <property type="match status" value="1"/>
</dbReference>
<evidence type="ECO:0000256" key="7">
    <source>
        <dbReference type="ARBA" id="ARBA00023329"/>
    </source>
</evidence>
<dbReference type="Gene3D" id="2.60.40.1170">
    <property type="entry name" value="Mu homology domain, subdomain B"/>
    <property type="match status" value="2"/>
</dbReference>
<evidence type="ECO:0000313" key="16">
    <source>
        <dbReference type="EMBL" id="CAF4426210.1"/>
    </source>
</evidence>
<comment type="similarity">
    <text evidence="8">Belongs to the adaptor complexes medium subunit family.</text>
</comment>
<dbReference type="AlphaFoldDB" id="A0A817SYG4"/>
<dbReference type="Proteomes" id="UP000663851">
    <property type="component" value="Unassembled WGS sequence"/>
</dbReference>
<dbReference type="EMBL" id="CAJNYT010001484">
    <property type="protein sequence ID" value="CAF3414700.1"/>
    <property type="molecule type" value="Genomic_DNA"/>
</dbReference>
<dbReference type="Proteomes" id="UP000663873">
    <property type="component" value="Unassembled WGS sequence"/>
</dbReference>
<dbReference type="InterPro" id="IPR001392">
    <property type="entry name" value="Clathrin_mu"/>
</dbReference>
<evidence type="ECO:0000313" key="17">
    <source>
        <dbReference type="EMBL" id="CAF4531426.1"/>
    </source>
</evidence>
<accession>A0A817SYG4</accession>
<dbReference type="InterPro" id="IPR028565">
    <property type="entry name" value="MHD"/>
</dbReference>
<evidence type="ECO:0000313" key="14">
    <source>
        <dbReference type="EMBL" id="CAF3756096.1"/>
    </source>
</evidence>
<dbReference type="Proteomes" id="UP000663869">
    <property type="component" value="Unassembled WGS sequence"/>
</dbReference>
<protein>
    <recommendedName>
        <fullName evidence="9">MHD domain-containing protein</fullName>
    </recommendedName>
</protein>
<evidence type="ECO:0000313" key="21">
    <source>
        <dbReference type="Proteomes" id="UP000663873"/>
    </source>
</evidence>
<dbReference type="PRINTS" id="PR00314">
    <property type="entry name" value="CLATHRINADPT"/>
</dbReference>
<dbReference type="EMBL" id="CAJOBO010002026">
    <property type="protein sequence ID" value="CAF4426210.1"/>
    <property type="molecule type" value="Genomic_DNA"/>
</dbReference>
<keyword evidence="3 8" id="KW-0813">Transport</keyword>
<gene>
    <name evidence="12" type="ORF">FME351_LOCUS8765</name>
    <name evidence="13" type="ORF">GRG538_LOCUS11248</name>
    <name evidence="16" type="ORF">HFQ381_LOCUS21975</name>
    <name evidence="14" type="ORF">KIK155_LOCUS29990</name>
    <name evidence="11" type="ORF">LUA448_LOCUS8392</name>
    <name evidence="18" type="ORF">QYT958_LOCUS17824</name>
    <name evidence="10" type="ORF">TIS948_LOCUS14412</name>
    <name evidence="19" type="ORF">TOA249_LOCUS22324</name>
    <name evidence="17" type="ORF">TSG867_LOCUS23297</name>
    <name evidence="15" type="ORF">UJA718_LOCUS11621</name>
</gene>
<dbReference type="Proteomes" id="UP000663862">
    <property type="component" value="Unassembled WGS sequence"/>
</dbReference>
<dbReference type="GO" id="GO:0016192">
    <property type="term" value="P:vesicle-mediated transport"/>
    <property type="evidence" value="ECO:0007669"/>
    <property type="project" value="InterPro"/>
</dbReference>
<evidence type="ECO:0000256" key="5">
    <source>
        <dbReference type="ARBA" id="ARBA00023034"/>
    </source>
</evidence>
<keyword evidence="21" id="KW-1185">Reference proteome</keyword>
<dbReference type="Proteomes" id="UP000663848">
    <property type="component" value="Unassembled WGS sequence"/>
</dbReference>
<dbReference type="Pfam" id="PF00928">
    <property type="entry name" value="Adap_comp_sub"/>
    <property type="match status" value="1"/>
</dbReference>
<dbReference type="GO" id="GO:0030131">
    <property type="term" value="C:clathrin adaptor complex"/>
    <property type="evidence" value="ECO:0007669"/>
    <property type="project" value="UniProtKB-UniRule"/>
</dbReference>
<dbReference type="PANTHER" id="PTHR10529">
    <property type="entry name" value="AP COMPLEX SUBUNIT MU"/>
    <property type="match status" value="1"/>
</dbReference>
<dbReference type="Proteomes" id="UP000663825">
    <property type="component" value="Unassembled WGS sequence"/>
</dbReference>
<dbReference type="SUPFAM" id="SSF49447">
    <property type="entry name" value="Second domain of Mu2 adaptin subunit (ap50) of ap2 adaptor"/>
    <property type="match status" value="1"/>
</dbReference>
<dbReference type="EMBL" id="CAJNYV010005587">
    <property type="protein sequence ID" value="CAF3756096.1"/>
    <property type="molecule type" value="Genomic_DNA"/>
</dbReference>
<dbReference type="InterPro" id="IPR036168">
    <property type="entry name" value="AP2_Mu_C_sf"/>
</dbReference>
<dbReference type="EMBL" id="CAJOBQ010001986">
    <property type="protein sequence ID" value="CAF4531426.1"/>
    <property type="molecule type" value="Genomic_DNA"/>
</dbReference>
<dbReference type="EMBL" id="CAJOBS010002019">
    <property type="protein sequence ID" value="CAF4784031.1"/>
    <property type="molecule type" value="Genomic_DNA"/>
</dbReference>
<dbReference type="Proteomes" id="UP000663865">
    <property type="component" value="Unassembled WGS sequence"/>
</dbReference>
<evidence type="ECO:0000259" key="9">
    <source>
        <dbReference type="PROSITE" id="PS51072"/>
    </source>
</evidence>
<dbReference type="Proteomes" id="UP000663838">
    <property type="component" value="Unassembled WGS sequence"/>
</dbReference>
<evidence type="ECO:0000256" key="4">
    <source>
        <dbReference type="ARBA" id="ARBA00022927"/>
    </source>
</evidence>
<dbReference type="EMBL" id="CAJNYD010000882">
    <property type="protein sequence ID" value="CAF3304589.1"/>
    <property type="molecule type" value="Genomic_DNA"/>
</dbReference>
<dbReference type="PIRSF" id="PIRSF005992">
    <property type="entry name" value="Clathrin_mu"/>
    <property type="match status" value="1"/>
</dbReference>
<dbReference type="FunFam" id="3.30.450.60:FF:000012">
    <property type="entry name" value="AP-3 complex subunit mu-1 isoform X1"/>
    <property type="match status" value="1"/>
</dbReference>
<evidence type="ECO:0000256" key="2">
    <source>
        <dbReference type="ARBA" id="ARBA00004555"/>
    </source>
</evidence>
<dbReference type="EMBL" id="CAJOBP010001439">
    <property type="protein sequence ID" value="CAF4284771.1"/>
    <property type="molecule type" value="Genomic_DNA"/>
</dbReference>
<dbReference type="PROSITE" id="PS00990">
    <property type="entry name" value="CLAT_ADAPTOR_M_1"/>
    <property type="match status" value="1"/>
</dbReference>
<evidence type="ECO:0000256" key="1">
    <source>
        <dbReference type="ARBA" id="ARBA00004180"/>
    </source>
</evidence>
<evidence type="ECO:0000313" key="10">
    <source>
        <dbReference type="EMBL" id="CAF3236908.1"/>
    </source>
</evidence>
<dbReference type="EMBL" id="CAJNYU010000915">
    <property type="protein sequence ID" value="CAF3397693.1"/>
    <property type="molecule type" value="Genomic_DNA"/>
</dbReference>
<name>A0A817SYG4_9BILA</name>
<keyword evidence="6" id="KW-0472">Membrane</keyword>
<dbReference type="GO" id="GO:0030659">
    <property type="term" value="C:cytoplasmic vesicle membrane"/>
    <property type="evidence" value="ECO:0007669"/>
    <property type="project" value="UniProtKB-SubCell"/>
</dbReference>
<dbReference type="InterPro" id="IPR011012">
    <property type="entry name" value="Longin-like_dom_sf"/>
</dbReference>
<keyword evidence="5" id="KW-0333">Golgi apparatus</keyword>
<dbReference type="EMBL" id="CAJOBR010002747">
    <property type="protein sequence ID" value="CAF4701825.1"/>
    <property type="molecule type" value="Genomic_DNA"/>
</dbReference>
<evidence type="ECO:0000256" key="8">
    <source>
        <dbReference type="PIRNR" id="PIRNR005992"/>
    </source>
</evidence>
<dbReference type="OrthoDB" id="870at2759"/>
<keyword evidence="7" id="KW-0968">Cytoplasmic vesicle</keyword>
<proteinExistence type="inferred from homology"/>
<dbReference type="Proteomes" id="UP000663872">
    <property type="component" value="Unassembled WGS sequence"/>
</dbReference>
<feature type="domain" description="MHD" evidence="9">
    <location>
        <begin position="177"/>
        <end position="424"/>
    </location>
</feature>
<evidence type="ECO:0000313" key="11">
    <source>
        <dbReference type="EMBL" id="CAF3304589.1"/>
    </source>
</evidence>
<reference evidence="11" key="1">
    <citation type="submission" date="2021-02" db="EMBL/GenBank/DDBJ databases">
        <authorList>
            <person name="Nowell W R."/>
        </authorList>
    </citation>
    <scope>NUCLEOTIDE SEQUENCE</scope>
</reference>
<dbReference type="Proteomes" id="UP000663833">
    <property type="component" value="Unassembled WGS sequence"/>
</dbReference>
<comment type="caution">
    <text evidence="11">The sequence shown here is derived from an EMBL/GenBank/DDBJ whole genome shotgun (WGS) entry which is preliminary data.</text>
</comment>
<evidence type="ECO:0000313" key="18">
    <source>
        <dbReference type="EMBL" id="CAF4701825.1"/>
    </source>
</evidence>